<evidence type="ECO:0000313" key="1">
    <source>
        <dbReference type="EMBL" id="JAD67578.1"/>
    </source>
</evidence>
<reference evidence="1" key="2">
    <citation type="journal article" date="2015" name="Data Brief">
        <title>Shoot transcriptome of the giant reed, Arundo donax.</title>
        <authorList>
            <person name="Barrero R.A."/>
            <person name="Guerrero F.D."/>
            <person name="Moolhuijzen P."/>
            <person name="Goolsby J.A."/>
            <person name="Tidwell J."/>
            <person name="Bellgard S.E."/>
            <person name="Bellgard M.I."/>
        </authorList>
    </citation>
    <scope>NUCLEOTIDE SEQUENCE</scope>
    <source>
        <tissue evidence="1">Shoot tissue taken approximately 20 cm above the soil surface</tissue>
    </source>
</reference>
<organism evidence="1">
    <name type="scientific">Arundo donax</name>
    <name type="common">Giant reed</name>
    <name type="synonym">Donax arundinaceus</name>
    <dbReference type="NCBI Taxonomy" id="35708"/>
    <lineage>
        <taxon>Eukaryota</taxon>
        <taxon>Viridiplantae</taxon>
        <taxon>Streptophyta</taxon>
        <taxon>Embryophyta</taxon>
        <taxon>Tracheophyta</taxon>
        <taxon>Spermatophyta</taxon>
        <taxon>Magnoliopsida</taxon>
        <taxon>Liliopsida</taxon>
        <taxon>Poales</taxon>
        <taxon>Poaceae</taxon>
        <taxon>PACMAD clade</taxon>
        <taxon>Arundinoideae</taxon>
        <taxon>Arundineae</taxon>
        <taxon>Arundo</taxon>
    </lineage>
</organism>
<proteinExistence type="predicted"/>
<name>A0A0A9BZF0_ARUDO</name>
<dbReference type="AlphaFoldDB" id="A0A0A9BZF0"/>
<protein>
    <submittedName>
        <fullName evidence="1">Uncharacterized protein</fullName>
    </submittedName>
</protein>
<accession>A0A0A9BZF0</accession>
<dbReference type="EMBL" id="GBRH01230317">
    <property type="protein sequence ID" value="JAD67578.1"/>
    <property type="molecule type" value="Transcribed_RNA"/>
</dbReference>
<reference evidence="1" key="1">
    <citation type="submission" date="2014-09" db="EMBL/GenBank/DDBJ databases">
        <authorList>
            <person name="Magalhaes I.L.F."/>
            <person name="Oliveira U."/>
            <person name="Santos F.R."/>
            <person name="Vidigal T.H.D.A."/>
            <person name="Brescovit A.D."/>
            <person name="Santos A.J."/>
        </authorList>
    </citation>
    <scope>NUCLEOTIDE SEQUENCE</scope>
    <source>
        <tissue evidence="1">Shoot tissue taken approximately 20 cm above the soil surface</tissue>
    </source>
</reference>
<sequence length="47" mass="5170">MKLISALLTPVKILPFPFASVFKCRRSSYPPITVGCAVHSFQFIGSN</sequence>